<evidence type="ECO:0000256" key="1">
    <source>
        <dbReference type="ARBA" id="ARBA00004651"/>
    </source>
</evidence>
<evidence type="ECO:0000256" key="3">
    <source>
        <dbReference type="ARBA" id="ARBA00022692"/>
    </source>
</evidence>
<dbReference type="AlphaFoldDB" id="A0A430B6A6"/>
<evidence type="ECO:0000313" key="9">
    <source>
        <dbReference type="Proteomes" id="UP000288028"/>
    </source>
</evidence>
<evidence type="ECO:0000256" key="5">
    <source>
        <dbReference type="ARBA" id="ARBA00023136"/>
    </source>
</evidence>
<keyword evidence="2" id="KW-1003">Cell membrane</keyword>
<evidence type="ECO:0000259" key="7">
    <source>
        <dbReference type="Pfam" id="PF02687"/>
    </source>
</evidence>
<dbReference type="OrthoDB" id="1705903at2"/>
<gene>
    <name evidence="8" type="ORF">CBF28_05265</name>
</gene>
<comment type="subcellular location">
    <subcellularLocation>
        <location evidence="1">Cell membrane</location>
        <topology evidence="1">Multi-pass membrane protein</topology>
    </subcellularLocation>
</comment>
<comment type="caution">
    <text evidence="8">The sequence shown here is derived from an EMBL/GenBank/DDBJ whole genome shotgun (WGS) entry which is preliminary data.</text>
</comment>
<keyword evidence="9" id="KW-1185">Reference proteome</keyword>
<feature type="transmembrane region" description="Helical" evidence="6">
    <location>
        <begin position="48"/>
        <end position="69"/>
    </location>
</feature>
<feature type="transmembrane region" description="Helical" evidence="6">
    <location>
        <begin position="603"/>
        <end position="625"/>
    </location>
</feature>
<protein>
    <recommendedName>
        <fullName evidence="7">ABC3 transporter permease C-terminal domain-containing protein</fullName>
    </recommendedName>
</protein>
<dbReference type="GO" id="GO:0005886">
    <property type="term" value="C:plasma membrane"/>
    <property type="evidence" value="ECO:0007669"/>
    <property type="project" value="UniProtKB-SubCell"/>
</dbReference>
<evidence type="ECO:0000256" key="2">
    <source>
        <dbReference type="ARBA" id="ARBA00022475"/>
    </source>
</evidence>
<dbReference type="PANTHER" id="PTHR46795">
    <property type="entry name" value="ABC TRANSPORTER PERMEASE-RELATED-RELATED"/>
    <property type="match status" value="1"/>
</dbReference>
<feature type="transmembrane region" description="Helical" evidence="6">
    <location>
        <begin position="180"/>
        <end position="203"/>
    </location>
</feature>
<evidence type="ECO:0000313" key="8">
    <source>
        <dbReference type="EMBL" id="RSU15844.1"/>
    </source>
</evidence>
<evidence type="ECO:0000256" key="4">
    <source>
        <dbReference type="ARBA" id="ARBA00022989"/>
    </source>
</evidence>
<keyword evidence="5 6" id="KW-0472">Membrane</keyword>
<sequence length="721" mass="81577">MELFFLKLSDREVEKNSSKKSLICKRPLEAVLVMMLSKLAFKNVKTQFSYYLMYFVSMAFSVMVYYSFVSMSFDEALLTRASNDMRIDAGLRSGSVMIILFIILFMFSANSFFVKRRKREIGLYNLLGMRKSQIGTLFFVENMILGIFALITGILLGVVFSKLFAMLLLKAIQVPISSSFIFSLEAMLNTIIVFMIILGIVSIRTGATVYRYKLITLFKADQQSDGNYQIKWYNWVFGLIGISLLITGYTLAKRFLDFMIWMELTYNTQGMSMLIGPLLILLICVIGTYLTFGHFLAIVLFLVRKMKAHYYKDINMVTTGNLSFHLKKNAMTFATIAVLSGTALAAIAGAASVQSFTLELSDSTNPASYSVTTPYYKEVKQVLKEEKAEILNEATLNFKYVGAKIGYTINGEHEEEDSFYNVMSLSNYKEVQKLIPKAKPIELKEEKDVVILGGSNQVYLDQVVTFDKAGTLGTIGKVNIIEAQADYLGNVRDMRLSYNAIVVTDALYQKLNAKYSYDYHLINVKGADENETLAKTSLKKLNHLSDKKSYIIGNTVYKNGNMVDEVKELEQVTEDTLPKGYSKRDAFSIRYPYHNSLVKSTGLLIYVAVFLGMVFMIATGSIITLKQLSEAEDETSRYSMLRKLGTPRQMIKRSIYKQNFIVFFAPLLVSLLHAYFALQVLFVLIGKPTLLLTYISVAFLIIIYVAFYFATSSSYNKIVNS</sequence>
<feature type="transmembrane region" description="Helical" evidence="6">
    <location>
        <begin position="691"/>
        <end position="710"/>
    </location>
</feature>
<feature type="transmembrane region" description="Helical" evidence="6">
    <location>
        <begin position="134"/>
        <end position="160"/>
    </location>
</feature>
<feature type="transmembrane region" description="Helical" evidence="6">
    <location>
        <begin position="660"/>
        <end position="685"/>
    </location>
</feature>
<name>A0A430B6A6_9ENTE</name>
<keyword evidence="3 6" id="KW-0812">Transmembrane</keyword>
<dbReference type="InterPro" id="IPR052536">
    <property type="entry name" value="ABC-4_Integral_Memb_Prot"/>
</dbReference>
<feature type="transmembrane region" description="Helical" evidence="6">
    <location>
        <begin position="272"/>
        <end position="303"/>
    </location>
</feature>
<dbReference type="Proteomes" id="UP000288028">
    <property type="component" value="Unassembled WGS sequence"/>
</dbReference>
<feature type="transmembrane region" description="Helical" evidence="6">
    <location>
        <begin position="89"/>
        <end position="113"/>
    </location>
</feature>
<organism evidence="8 9">
    <name type="scientific">Vagococcus carniphilus</name>
    <dbReference type="NCBI Taxonomy" id="218144"/>
    <lineage>
        <taxon>Bacteria</taxon>
        <taxon>Bacillati</taxon>
        <taxon>Bacillota</taxon>
        <taxon>Bacilli</taxon>
        <taxon>Lactobacillales</taxon>
        <taxon>Enterococcaceae</taxon>
        <taxon>Vagococcus</taxon>
    </lineage>
</organism>
<evidence type="ECO:0000256" key="6">
    <source>
        <dbReference type="SAM" id="Phobius"/>
    </source>
</evidence>
<dbReference type="InterPro" id="IPR003838">
    <property type="entry name" value="ABC3_permease_C"/>
</dbReference>
<dbReference type="EMBL" id="NGKB01000004">
    <property type="protein sequence ID" value="RSU15844.1"/>
    <property type="molecule type" value="Genomic_DNA"/>
</dbReference>
<keyword evidence="4 6" id="KW-1133">Transmembrane helix</keyword>
<dbReference type="Pfam" id="PF02687">
    <property type="entry name" value="FtsX"/>
    <property type="match status" value="1"/>
</dbReference>
<reference evidence="8 9" key="1">
    <citation type="submission" date="2017-05" db="EMBL/GenBank/DDBJ databases">
        <title>Vagococcus spp. assemblies.</title>
        <authorList>
            <person name="Gulvik C.A."/>
        </authorList>
    </citation>
    <scope>NUCLEOTIDE SEQUENCE [LARGE SCALE GENOMIC DNA]</scope>
    <source>
        <strain evidence="8 9">SS1714</strain>
    </source>
</reference>
<dbReference type="PANTHER" id="PTHR46795:SF3">
    <property type="entry name" value="ABC TRANSPORTER PERMEASE"/>
    <property type="match status" value="1"/>
</dbReference>
<accession>A0A430B6A6</accession>
<feature type="transmembrane region" description="Helical" evidence="6">
    <location>
        <begin position="232"/>
        <end position="252"/>
    </location>
</feature>
<feature type="transmembrane region" description="Helical" evidence="6">
    <location>
        <begin position="330"/>
        <end position="351"/>
    </location>
</feature>
<feature type="domain" description="ABC3 transporter permease C-terminal" evidence="7">
    <location>
        <begin position="95"/>
        <end position="204"/>
    </location>
</feature>
<proteinExistence type="predicted"/>